<dbReference type="SMART" id="SM00246">
    <property type="entry name" value="WH2"/>
    <property type="match status" value="2"/>
</dbReference>
<protein>
    <submittedName>
        <fullName evidence="2">ORF1629 capsid protein</fullName>
    </submittedName>
</protein>
<dbReference type="EMBL" id="MF614691">
    <property type="protein sequence ID" value="AUA60233.1"/>
    <property type="molecule type" value="Genomic_DNA"/>
</dbReference>
<dbReference type="GeneID" id="41700006"/>
<evidence type="ECO:0000313" key="3">
    <source>
        <dbReference type="Proteomes" id="UP000290445"/>
    </source>
</evidence>
<keyword evidence="3" id="KW-1185">Reference proteome</keyword>
<dbReference type="Proteomes" id="UP000290445">
    <property type="component" value="Segment"/>
</dbReference>
<sequence>MTAQIETVIDNLRRHNFNVEPRAFIKSMVASTRLKNLILNSTSDRIKLNYDTATDLIDLATLIYDQKAYLMHDTTQISEQPAHDRPAYKKRIEVLVSRADKSRDTGAVTALNNAKKYFNSFDYNEMAMQLDTVNIILNREFDNSIMLAAEYIKGSYKLQDAQKLLDYADSIIDPANSSMQYRLKELTSSLKEKLMIDDMFDMSEVEKLPESTSLISTEKLPEPTSLISTIDKMLEVIPTPIAAPPAIKPAPATPTPFDIDSILMRPPSAPPTSIPPPPMMPPPPPMLPPPPPIMQSDPSPPIMQSDPMPPPIIELPTPNTDDMFSAIRNRPQLKKAEPLPPKPPSVESALMESLKKGIKLKKTNNFEINEERRTIKKEEKKESPLTRVLMNKINNVFPDSEDDDEVQALTLQLKHASDPKKIEELNNTLQLKKSNKLSLSKILGKRTAIANSSASEHDDAWLEESNA</sequence>
<organism evidence="2 3">
    <name type="scientific">Operophtera brumata nucleopolyhedrovirus</name>
    <dbReference type="NCBI Taxonomy" id="1046267"/>
    <lineage>
        <taxon>Viruses</taxon>
        <taxon>Viruses incertae sedis</taxon>
        <taxon>Naldaviricetes</taxon>
        <taxon>Lefavirales</taxon>
        <taxon>Baculoviridae</taxon>
        <taxon>Alphabaculovirus</taxon>
        <taxon>Alphabaculovirus opbrumatae</taxon>
    </lineage>
</organism>
<name>A0A2H4UZL3_9ABAC</name>
<evidence type="ECO:0000259" key="1">
    <source>
        <dbReference type="PROSITE" id="PS51082"/>
    </source>
</evidence>
<proteinExistence type="predicted"/>
<dbReference type="GO" id="GO:0003779">
    <property type="term" value="F:actin binding"/>
    <property type="evidence" value="ECO:0007669"/>
    <property type="project" value="InterPro"/>
</dbReference>
<dbReference type="RefSeq" id="YP_009552562.1">
    <property type="nucleotide sequence ID" value="NC_040621.1"/>
</dbReference>
<reference evidence="2 3" key="1">
    <citation type="journal article" date="2017" name="Viruses">
        <title>The Operophtera brumata Nucleopolyhedrovirus (OpbuNPV) Represents an Early, Divergent Lineage within Genus Alphabaculovirus.</title>
        <authorList>
            <person name="Harrison R.L."/>
            <person name="Rowley D.L."/>
            <person name="Mowery J.D."/>
            <person name="Bauchan G.R."/>
            <person name="Burand J.P."/>
        </authorList>
    </citation>
    <scope>NUCLEOTIDE SEQUENCE [LARGE SCALE GENOMIC DNA]</scope>
    <source>
        <strain evidence="2">OpbuNPV-MA</strain>
    </source>
</reference>
<feature type="domain" description="WH2" evidence="1">
    <location>
        <begin position="346"/>
        <end position="363"/>
    </location>
</feature>
<evidence type="ECO:0000313" key="2">
    <source>
        <dbReference type="EMBL" id="AUA60233.1"/>
    </source>
</evidence>
<accession>A0A2H4UZL3</accession>
<dbReference type="InterPro" id="IPR003124">
    <property type="entry name" value="WH2_dom"/>
</dbReference>
<dbReference type="PROSITE" id="PS51082">
    <property type="entry name" value="WH2"/>
    <property type="match status" value="1"/>
</dbReference>
<dbReference type="KEGG" id="vg:41700006"/>